<sequence>MSSDEPSEHRNQCCRNSIQQVAHDIGRVFPEAGKDDQEGGNTENQATLWGERGLGSYPTVCGSKRSIQFLIRSE</sequence>
<reference evidence="1" key="1">
    <citation type="journal article" date="2022" name="bioRxiv">
        <title>Sequencing and chromosome-scale assembly of the giantPleurodeles waltlgenome.</title>
        <authorList>
            <person name="Brown T."/>
            <person name="Elewa A."/>
            <person name="Iarovenko S."/>
            <person name="Subramanian E."/>
            <person name="Araus A.J."/>
            <person name="Petzold A."/>
            <person name="Susuki M."/>
            <person name="Suzuki K.-i.T."/>
            <person name="Hayashi T."/>
            <person name="Toyoda A."/>
            <person name="Oliveira C."/>
            <person name="Osipova E."/>
            <person name="Leigh N.D."/>
            <person name="Simon A."/>
            <person name="Yun M.H."/>
        </authorList>
    </citation>
    <scope>NUCLEOTIDE SEQUENCE</scope>
    <source>
        <strain evidence="1">20211129_DDA</strain>
        <tissue evidence="1">Liver</tissue>
    </source>
</reference>
<dbReference type="Proteomes" id="UP001066276">
    <property type="component" value="Chromosome 3_2"/>
</dbReference>
<gene>
    <name evidence="1" type="ORF">NDU88_005977</name>
</gene>
<name>A0AAV7TVH2_PLEWA</name>
<organism evidence="1 2">
    <name type="scientific">Pleurodeles waltl</name>
    <name type="common">Iberian ribbed newt</name>
    <dbReference type="NCBI Taxonomy" id="8319"/>
    <lineage>
        <taxon>Eukaryota</taxon>
        <taxon>Metazoa</taxon>
        <taxon>Chordata</taxon>
        <taxon>Craniata</taxon>
        <taxon>Vertebrata</taxon>
        <taxon>Euteleostomi</taxon>
        <taxon>Amphibia</taxon>
        <taxon>Batrachia</taxon>
        <taxon>Caudata</taxon>
        <taxon>Salamandroidea</taxon>
        <taxon>Salamandridae</taxon>
        <taxon>Pleurodelinae</taxon>
        <taxon>Pleurodeles</taxon>
    </lineage>
</organism>
<evidence type="ECO:0000313" key="2">
    <source>
        <dbReference type="Proteomes" id="UP001066276"/>
    </source>
</evidence>
<proteinExistence type="predicted"/>
<protein>
    <submittedName>
        <fullName evidence="1">Uncharacterized protein</fullName>
    </submittedName>
</protein>
<keyword evidence="2" id="KW-1185">Reference proteome</keyword>
<dbReference type="AlphaFoldDB" id="A0AAV7TVH2"/>
<accession>A0AAV7TVH2</accession>
<comment type="caution">
    <text evidence="1">The sequence shown here is derived from an EMBL/GenBank/DDBJ whole genome shotgun (WGS) entry which is preliminary data.</text>
</comment>
<evidence type="ECO:0000313" key="1">
    <source>
        <dbReference type="EMBL" id="KAJ1180760.1"/>
    </source>
</evidence>
<dbReference type="EMBL" id="JANPWB010000006">
    <property type="protein sequence ID" value="KAJ1180760.1"/>
    <property type="molecule type" value="Genomic_DNA"/>
</dbReference>